<keyword evidence="9 11" id="KW-0460">Magnesium</keyword>
<comment type="pathway">
    <text evidence="3 11">Cofactor biosynthesis; thiamine diphosphate biosynthesis; 4-methyl-5-(2-phosphoethyl)-thiazole from 5-(2-hydroxyethyl)-4-methylthiazole: step 1/1.</text>
</comment>
<feature type="binding site" evidence="11">
    <location>
        <position position="174"/>
    </location>
    <ligand>
        <name>ATP</name>
        <dbReference type="ChEBI" id="CHEBI:30616"/>
    </ligand>
</feature>
<feature type="binding site" evidence="11">
    <location>
        <position position="54"/>
    </location>
    <ligand>
        <name>substrate</name>
    </ligand>
</feature>
<dbReference type="PRINTS" id="PR01099">
    <property type="entry name" value="HYETHTZKNASE"/>
</dbReference>
<dbReference type="UniPathway" id="UPA00060">
    <property type="reaction ID" value="UER00139"/>
</dbReference>
<dbReference type="EMBL" id="VTPX01000004">
    <property type="protein sequence ID" value="KAA0018887.1"/>
    <property type="molecule type" value="Genomic_DNA"/>
</dbReference>
<sequence>MTEAQLQTHEWRQRLLATHGRLRQRAPLVHCLTNQVTVNFVANVLLAAGASPAMTDHPDEVEGLAATADALLINLGTPSADSVAAMQRASQAANRSGTPWVLDPVGAAALPLRRDVSLELMTSRPAVIRGNASEIMSLTEAGAHGRGVDTQHESQDALTAAADLLAQAEGIAISGRVDRLLGRSTTDTGPLTISLAGGSAWQPRATGTGCALGALIAAYLAVADTPLDAMICAHAHAAAAAERAELTAHGPGSFAVIWLDALDSVDLTDFLSDRLALD</sequence>
<comment type="function">
    <text evidence="11">Catalyzes the phosphorylation of the hydroxyl group of 4-methyl-5-beta-hydroxyethylthiazole (THZ).</text>
</comment>
<evidence type="ECO:0000256" key="7">
    <source>
        <dbReference type="ARBA" id="ARBA00022777"/>
    </source>
</evidence>
<name>A0A640WFG7_9GAMM</name>
<dbReference type="InterPro" id="IPR000417">
    <property type="entry name" value="Hyethyz_kinase"/>
</dbReference>
<dbReference type="GO" id="GO:0009228">
    <property type="term" value="P:thiamine biosynthetic process"/>
    <property type="evidence" value="ECO:0007669"/>
    <property type="project" value="UniProtKB-KW"/>
</dbReference>
<keyword evidence="4 11" id="KW-0808">Transferase</keyword>
<accession>A0A640WFG7</accession>
<evidence type="ECO:0000256" key="4">
    <source>
        <dbReference type="ARBA" id="ARBA00022679"/>
    </source>
</evidence>
<dbReference type="GO" id="GO:0004417">
    <property type="term" value="F:hydroxyethylthiazole kinase activity"/>
    <property type="evidence" value="ECO:0007669"/>
    <property type="project" value="UniProtKB-UniRule"/>
</dbReference>
<dbReference type="AlphaFoldDB" id="A0A640WFG7"/>
<dbReference type="GO" id="GO:0009229">
    <property type="term" value="P:thiamine diphosphate biosynthetic process"/>
    <property type="evidence" value="ECO:0007669"/>
    <property type="project" value="UniProtKB-UniRule"/>
</dbReference>
<protein>
    <recommendedName>
        <fullName evidence="11">Hydroxyethylthiazole kinase</fullName>
        <ecNumber evidence="11">2.7.1.50</ecNumber>
    </recommendedName>
    <alternativeName>
        <fullName evidence="11">4-methyl-5-beta-hydroxyethylthiazole kinase</fullName>
        <shortName evidence="11">TH kinase</shortName>
        <shortName evidence="11">Thz kinase</shortName>
    </alternativeName>
</protein>
<evidence type="ECO:0000256" key="11">
    <source>
        <dbReference type="HAMAP-Rule" id="MF_00228"/>
    </source>
</evidence>
<gene>
    <name evidence="11 12" type="primary">thiM</name>
    <name evidence="12" type="ORF">F0A16_08855</name>
</gene>
<dbReference type="PIRSF" id="PIRSF000513">
    <property type="entry name" value="Thz_kinase"/>
    <property type="match status" value="1"/>
</dbReference>
<evidence type="ECO:0000256" key="1">
    <source>
        <dbReference type="ARBA" id="ARBA00001771"/>
    </source>
</evidence>
<dbReference type="InterPro" id="IPR029056">
    <property type="entry name" value="Ribokinase-like"/>
</dbReference>
<reference evidence="12 13" key="1">
    <citation type="submission" date="2019-08" db="EMBL/GenBank/DDBJ databases">
        <title>Bioinformatics analysis of the strain L3 and L5.</title>
        <authorList>
            <person name="Li X."/>
        </authorList>
    </citation>
    <scope>NUCLEOTIDE SEQUENCE [LARGE SCALE GENOMIC DNA]</scope>
    <source>
        <strain evidence="12 13">L3</strain>
    </source>
</reference>
<dbReference type="Pfam" id="PF02110">
    <property type="entry name" value="HK"/>
    <property type="match status" value="1"/>
</dbReference>
<dbReference type="SUPFAM" id="SSF53613">
    <property type="entry name" value="Ribokinase-like"/>
    <property type="match status" value="1"/>
</dbReference>
<evidence type="ECO:0000256" key="3">
    <source>
        <dbReference type="ARBA" id="ARBA00004868"/>
    </source>
</evidence>
<dbReference type="Gene3D" id="3.40.1190.20">
    <property type="match status" value="1"/>
</dbReference>
<feature type="binding site" evidence="11">
    <location>
        <position position="207"/>
    </location>
    <ligand>
        <name>substrate</name>
    </ligand>
</feature>
<keyword evidence="13" id="KW-1185">Reference proteome</keyword>
<dbReference type="Proteomes" id="UP000466024">
    <property type="component" value="Unassembled WGS sequence"/>
</dbReference>
<dbReference type="EC" id="2.7.1.50" evidence="11"/>
<keyword evidence="8 11" id="KW-0067">ATP-binding</keyword>
<keyword evidence="5 11" id="KW-0479">Metal-binding</keyword>
<evidence type="ECO:0000256" key="6">
    <source>
        <dbReference type="ARBA" id="ARBA00022741"/>
    </source>
</evidence>
<evidence type="ECO:0000256" key="10">
    <source>
        <dbReference type="ARBA" id="ARBA00022977"/>
    </source>
</evidence>
<comment type="catalytic activity">
    <reaction evidence="1 11">
        <text>5-(2-hydroxyethyl)-4-methylthiazole + ATP = 4-methyl-5-(2-phosphooxyethyl)-thiazole + ADP + H(+)</text>
        <dbReference type="Rhea" id="RHEA:24212"/>
        <dbReference type="ChEBI" id="CHEBI:15378"/>
        <dbReference type="ChEBI" id="CHEBI:17957"/>
        <dbReference type="ChEBI" id="CHEBI:30616"/>
        <dbReference type="ChEBI" id="CHEBI:58296"/>
        <dbReference type="ChEBI" id="CHEBI:456216"/>
        <dbReference type="EC" id="2.7.1.50"/>
    </reaction>
</comment>
<evidence type="ECO:0000256" key="2">
    <source>
        <dbReference type="ARBA" id="ARBA00001946"/>
    </source>
</evidence>
<evidence type="ECO:0000256" key="5">
    <source>
        <dbReference type="ARBA" id="ARBA00022723"/>
    </source>
</evidence>
<keyword evidence="6 11" id="KW-0547">Nucleotide-binding</keyword>
<dbReference type="HAMAP" id="MF_00228">
    <property type="entry name" value="Thz_kinase"/>
    <property type="match status" value="1"/>
</dbReference>
<comment type="cofactor">
    <cofactor evidence="2 11">
        <name>Mg(2+)</name>
        <dbReference type="ChEBI" id="CHEBI:18420"/>
    </cofactor>
</comment>
<feature type="binding site" evidence="11">
    <location>
        <position position="129"/>
    </location>
    <ligand>
        <name>ATP</name>
        <dbReference type="ChEBI" id="CHEBI:30616"/>
    </ligand>
</feature>
<evidence type="ECO:0000256" key="9">
    <source>
        <dbReference type="ARBA" id="ARBA00022842"/>
    </source>
</evidence>
<dbReference type="CDD" id="cd01170">
    <property type="entry name" value="THZ_kinase"/>
    <property type="match status" value="1"/>
</dbReference>
<keyword evidence="7 11" id="KW-0418">Kinase</keyword>
<dbReference type="GO" id="GO:0000287">
    <property type="term" value="F:magnesium ion binding"/>
    <property type="evidence" value="ECO:0007669"/>
    <property type="project" value="UniProtKB-UniRule"/>
</dbReference>
<comment type="similarity">
    <text evidence="11">Belongs to the Thz kinase family.</text>
</comment>
<proteinExistence type="inferred from homology"/>
<comment type="caution">
    <text evidence="12">The sequence shown here is derived from an EMBL/GenBank/DDBJ whole genome shotgun (WGS) entry which is preliminary data.</text>
</comment>
<dbReference type="NCBIfam" id="NF006830">
    <property type="entry name" value="PRK09355.1"/>
    <property type="match status" value="1"/>
</dbReference>
<dbReference type="GO" id="GO:0005524">
    <property type="term" value="F:ATP binding"/>
    <property type="evidence" value="ECO:0007669"/>
    <property type="project" value="UniProtKB-UniRule"/>
</dbReference>
<evidence type="ECO:0000256" key="8">
    <source>
        <dbReference type="ARBA" id="ARBA00022840"/>
    </source>
</evidence>
<organism evidence="12 13">
    <name type="scientific">Salinicola corii</name>
    <dbReference type="NCBI Taxonomy" id="2606937"/>
    <lineage>
        <taxon>Bacteria</taxon>
        <taxon>Pseudomonadati</taxon>
        <taxon>Pseudomonadota</taxon>
        <taxon>Gammaproteobacteria</taxon>
        <taxon>Oceanospirillales</taxon>
        <taxon>Halomonadaceae</taxon>
        <taxon>Salinicola</taxon>
    </lineage>
</organism>
<evidence type="ECO:0000313" key="13">
    <source>
        <dbReference type="Proteomes" id="UP000466024"/>
    </source>
</evidence>
<keyword evidence="10 11" id="KW-0784">Thiamine biosynthesis</keyword>
<evidence type="ECO:0000313" key="12">
    <source>
        <dbReference type="EMBL" id="KAA0018887.1"/>
    </source>
</evidence>